<keyword evidence="6 13" id="KW-0808">Transferase</keyword>
<evidence type="ECO:0000256" key="3">
    <source>
        <dbReference type="ARBA" id="ARBA00010323"/>
    </source>
</evidence>
<feature type="transmembrane region" description="Helical" evidence="14">
    <location>
        <begin position="143"/>
        <end position="163"/>
    </location>
</feature>
<dbReference type="InterPro" id="IPR051085">
    <property type="entry name" value="MB_O-acyltransferase"/>
</dbReference>
<evidence type="ECO:0000256" key="10">
    <source>
        <dbReference type="ARBA" id="ARBA00023136"/>
    </source>
</evidence>
<comment type="caution">
    <text evidence="15">The sequence shown here is derived from an EMBL/GenBank/DDBJ whole genome shotgun (WGS) entry which is preliminary data.</text>
</comment>
<protein>
    <recommendedName>
        <fullName evidence="4">Probable alginate O-acetylase AlgI</fullName>
    </recommendedName>
    <alternativeName>
        <fullName evidence="12">Alginate biosynthesis protein AlgI</fullName>
    </alternativeName>
</protein>
<feature type="transmembrane region" description="Helical" evidence="14">
    <location>
        <begin position="400"/>
        <end position="416"/>
    </location>
</feature>
<evidence type="ECO:0000256" key="4">
    <source>
        <dbReference type="ARBA" id="ARBA00016084"/>
    </source>
</evidence>
<dbReference type="InterPro" id="IPR004299">
    <property type="entry name" value="MBOAT_fam"/>
</dbReference>
<evidence type="ECO:0000313" key="16">
    <source>
        <dbReference type="Proteomes" id="UP000239724"/>
    </source>
</evidence>
<dbReference type="InterPro" id="IPR028362">
    <property type="entry name" value="AlgI"/>
</dbReference>
<feature type="transmembrane region" description="Helical" evidence="14">
    <location>
        <begin position="354"/>
        <end position="370"/>
    </location>
</feature>
<dbReference type="EMBL" id="NHRY01000049">
    <property type="protein sequence ID" value="PPQ37297.1"/>
    <property type="molecule type" value="Genomic_DNA"/>
</dbReference>
<evidence type="ECO:0000256" key="13">
    <source>
        <dbReference type="PIRNR" id="PIRNR016636"/>
    </source>
</evidence>
<keyword evidence="9 14" id="KW-1133">Transmembrane helix</keyword>
<keyword evidence="8" id="KW-0016">Alginate biosynthesis</keyword>
<evidence type="ECO:0000256" key="11">
    <source>
        <dbReference type="ARBA" id="ARBA00023315"/>
    </source>
</evidence>
<comment type="pathway">
    <text evidence="2">Glycan biosynthesis; alginate biosynthesis.</text>
</comment>
<organism evidence="15 16">
    <name type="scientific">Rhodopila globiformis</name>
    <name type="common">Rhodopseudomonas globiformis</name>
    <dbReference type="NCBI Taxonomy" id="1071"/>
    <lineage>
        <taxon>Bacteria</taxon>
        <taxon>Pseudomonadati</taxon>
        <taxon>Pseudomonadota</taxon>
        <taxon>Alphaproteobacteria</taxon>
        <taxon>Acetobacterales</taxon>
        <taxon>Acetobacteraceae</taxon>
        <taxon>Rhodopila</taxon>
    </lineage>
</organism>
<dbReference type="GO" id="GO:0016746">
    <property type="term" value="F:acyltransferase activity"/>
    <property type="evidence" value="ECO:0007669"/>
    <property type="project" value="UniProtKB-KW"/>
</dbReference>
<keyword evidence="11 13" id="KW-0012">Acyltransferase</keyword>
<evidence type="ECO:0000313" key="15">
    <source>
        <dbReference type="EMBL" id="PPQ37297.1"/>
    </source>
</evidence>
<keyword evidence="10 13" id="KW-0472">Membrane</keyword>
<dbReference type="PIRSF" id="PIRSF016636">
    <property type="entry name" value="AlgI_DltB"/>
    <property type="match status" value="1"/>
</dbReference>
<dbReference type="RefSeq" id="WP_104517476.1">
    <property type="nucleotide sequence ID" value="NZ_NHRY01000049.1"/>
</dbReference>
<reference evidence="15 16" key="1">
    <citation type="journal article" date="2018" name="Arch. Microbiol.">
        <title>New insights into the metabolic potential of the phototrophic purple bacterium Rhodopila globiformis DSM 161(T) from its draft genome sequence and evidence for a vanadium-dependent nitrogenase.</title>
        <authorList>
            <person name="Imhoff J.F."/>
            <person name="Rahn T."/>
            <person name="Kunzel S."/>
            <person name="Neulinger S.C."/>
        </authorList>
    </citation>
    <scope>NUCLEOTIDE SEQUENCE [LARGE SCALE GENOMIC DNA]</scope>
    <source>
        <strain evidence="15 16">DSM 161</strain>
    </source>
</reference>
<accession>A0A2S6NMK0</accession>
<evidence type="ECO:0000256" key="6">
    <source>
        <dbReference type="ARBA" id="ARBA00022679"/>
    </source>
</evidence>
<sequence length="459" mass="51339">MLFNSQVFIVFFLPAVLGLYYALAANRPARQAVVVLASIGFYAWWDVRFVPLLVGLTLANWLIAQWFGVWRRGWIPLLGVAMNLLALALFKYADFLRGTVFGLLGEPWLPWSLILPLGISFFVFQKISYLIDLRRGDRHIYGFLDFCMFVTFFPQLIAGPLVRHNEIIYQFDADPKRPQMWENLSRGFILFLIGVTKKVAMADTLAMPADALFRQAQHGVLGAAGAWVATAAYTLQIYFDFSGYSDMAIGLGLMFGLRLPFNFNAPYRAVSVRDFWRRWHMTLSRFLRDYLYIPLGGNRVGPARQVVNVIATMLLGGLWHGANWTFVAWGGLHGGALAVNHLWEARGRRLPTPLAWLLTLLFVMAGWVLFRSPDFTHAGQMLLSMAGLHGAGHVSLDREYVIALVAGAGIALLGPVSQDAALARLRPAPWLAVPAGALLAYLLLLVGGRLPNVFIYFQF</sequence>
<feature type="transmembrane region" description="Helical" evidence="14">
    <location>
        <begin position="113"/>
        <end position="131"/>
    </location>
</feature>
<dbReference type="PIRSF" id="PIRSF500217">
    <property type="entry name" value="AlgI"/>
    <property type="match status" value="1"/>
</dbReference>
<gene>
    <name evidence="15" type="ORF">CCS01_03600</name>
</gene>
<comment type="similarity">
    <text evidence="3 13">Belongs to the membrane-bound acyltransferase family.</text>
</comment>
<dbReference type="GO" id="GO:0042121">
    <property type="term" value="P:alginic acid biosynthetic process"/>
    <property type="evidence" value="ECO:0007669"/>
    <property type="project" value="UniProtKB-KW"/>
</dbReference>
<feature type="transmembrane region" description="Helical" evidence="14">
    <location>
        <begin position="428"/>
        <end position="450"/>
    </location>
</feature>
<feature type="transmembrane region" description="Helical" evidence="14">
    <location>
        <begin position="74"/>
        <end position="93"/>
    </location>
</feature>
<feature type="transmembrane region" description="Helical" evidence="14">
    <location>
        <begin position="48"/>
        <end position="67"/>
    </location>
</feature>
<evidence type="ECO:0000256" key="8">
    <source>
        <dbReference type="ARBA" id="ARBA00022841"/>
    </source>
</evidence>
<evidence type="ECO:0000256" key="7">
    <source>
        <dbReference type="ARBA" id="ARBA00022692"/>
    </source>
</evidence>
<dbReference type="Proteomes" id="UP000239724">
    <property type="component" value="Unassembled WGS sequence"/>
</dbReference>
<keyword evidence="5 13" id="KW-1003">Cell membrane</keyword>
<dbReference type="Pfam" id="PF03062">
    <property type="entry name" value="MBOAT"/>
    <property type="match status" value="1"/>
</dbReference>
<evidence type="ECO:0000256" key="1">
    <source>
        <dbReference type="ARBA" id="ARBA00004651"/>
    </source>
</evidence>
<keyword evidence="16" id="KW-1185">Reference proteome</keyword>
<dbReference type="GO" id="GO:0005886">
    <property type="term" value="C:plasma membrane"/>
    <property type="evidence" value="ECO:0007669"/>
    <property type="project" value="UniProtKB-SubCell"/>
</dbReference>
<dbReference type="PANTHER" id="PTHR13285">
    <property type="entry name" value="ACYLTRANSFERASE"/>
    <property type="match status" value="1"/>
</dbReference>
<evidence type="ECO:0000256" key="12">
    <source>
        <dbReference type="ARBA" id="ARBA00031030"/>
    </source>
</evidence>
<dbReference type="PANTHER" id="PTHR13285:SF23">
    <property type="entry name" value="TEICHOIC ACID D-ALANYLTRANSFERASE"/>
    <property type="match status" value="1"/>
</dbReference>
<evidence type="ECO:0000256" key="5">
    <source>
        <dbReference type="ARBA" id="ARBA00022475"/>
    </source>
</evidence>
<keyword evidence="7 14" id="KW-0812">Transmembrane</keyword>
<feature type="transmembrane region" description="Helical" evidence="14">
    <location>
        <begin position="220"/>
        <end position="239"/>
    </location>
</feature>
<dbReference type="InterPro" id="IPR024194">
    <property type="entry name" value="Ac/AlaTfrase_AlgI/DltB"/>
</dbReference>
<evidence type="ECO:0000256" key="2">
    <source>
        <dbReference type="ARBA" id="ARBA00005182"/>
    </source>
</evidence>
<comment type="subcellular location">
    <subcellularLocation>
        <location evidence="1">Cell membrane</location>
        <topology evidence="1">Multi-pass membrane protein</topology>
    </subcellularLocation>
</comment>
<proteinExistence type="inferred from homology"/>
<evidence type="ECO:0000256" key="9">
    <source>
        <dbReference type="ARBA" id="ARBA00022989"/>
    </source>
</evidence>
<dbReference type="AlphaFoldDB" id="A0A2S6NMK0"/>
<evidence type="ECO:0000256" key="14">
    <source>
        <dbReference type="SAM" id="Phobius"/>
    </source>
</evidence>
<dbReference type="OrthoDB" id="139172at2"/>
<name>A0A2S6NMK0_RHOGL</name>